<evidence type="ECO:0000313" key="2">
    <source>
        <dbReference type="EMBL" id="HJE38404.1"/>
    </source>
</evidence>
<proteinExistence type="predicted"/>
<dbReference type="InterPro" id="IPR006674">
    <property type="entry name" value="HD_domain"/>
</dbReference>
<comment type="caution">
    <text evidence="2">The sequence shown here is derived from an EMBL/GenBank/DDBJ whole genome shotgun (WGS) entry which is preliminary data.</text>
</comment>
<evidence type="ECO:0000313" key="3">
    <source>
        <dbReference type="Proteomes" id="UP000711407"/>
    </source>
</evidence>
<dbReference type="EMBL" id="DYXT01000011">
    <property type="protein sequence ID" value="HJE38404.1"/>
    <property type="molecule type" value="Genomic_DNA"/>
</dbReference>
<dbReference type="Proteomes" id="UP000711407">
    <property type="component" value="Unassembled WGS sequence"/>
</dbReference>
<dbReference type="Gene3D" id="1.10.3210.10">
    <property type="entry name" value="Hypothetical protein af1432"/>
    <property type="match status" value="1"/>
</dbReference>
<evidence type="ECO:0000259" key="1">
    <source>
        <dbReference type="Pfam" id="PF01966"/>
    </source>
</evidence>
<organism evidence="2 3">
    <name type="scientific">Candidatus Amulumruptor caecigallinarius</name>
    <dbReference type="NCBI Taxonomy" id="2109911"/>
    <lineage>
        <taxon>Bacteria</taxon>
        <taxon>Pseudomonadati</taxon>
        <taxon>Bacteroidota</taxon>
        <taxon>Bacteroidia</taxon>
        <taxon>Bacteroidales</taxon>
        <taxon>Muribaculaceae</taxon>
        <taxon>Candidatus Amulumruptor</taxon>
    </lineage>
</organism>
<feature type="domain" description="HD" evidence="1">
    <location>
        <begin position="22"/>
        <end position="141"/>
    </location>
</feature>
<dbReference type="InterPro" id="IPR006675">
    <property type="entry name" value="HDIG_dom"/>
</dbReference>
<sequence length="181" mass="20125">MTNYQEIIDRYYPAGSALRDIYLRHCSQVADMAVAINESKALGLDPEQIRAAAMLHDIGIYMCDAPSIECHGTEPYIRHGIIGAKLLRGCGAGEIMARVAERHTGAGLTADEISHSGLPLPVRDYLPETLLERLICYADKFYSKSSVTATRPKEIDKVRAQMARFGEASLSRFDEMRAEFE</sequence>
<dbReference type="InterPro" id="IPR003607">
    <property type="entry name" value="HD/PDEase_dom"/>
</dbReference>
<gene>
    <name evidence="2" type="ORF">K8V47_01380</name>
</gene>
<dbReference type="SUPFAM" id="SSF109604">
    <property type="entry name" value="HD-domain/PDEase-like"/>
    <property type="match status" value="1"/>
</dbReference>
<name>A0A921E6W0_9BACT</name>
<reference evidence="2" key="2">
    <citation type="submission" date="2021-09" db="EMBL/GenBank/DDBJ databases">
        <authorList>
            <person name="Gilroy R."/>
        </authorList>
    </citation>
    <scope>NUCLEOTIDE SEQUENCE</scope>
    <source>
        <strain evidence="2">4100</strain>
    </source>
</reference>
<dbReference type="PANTHER" id="PTHR35795:SF1">
    <property type="entry name" value="BIS(5'-NUCLEOSYL)-TETRAPHOSPHATASE, SYMMETRICAL"/>
    <property type="match status" value="1"/>
</dbReference>
<dbReference type="CDD" id="cd00077">
    <property type="entry name" value="HDc"/>
    <property type="match status" value="1"/>
</dbReference>
<dbReference type="Pfam" id="PF01966">
    <property type="entry name" value="HD"/>
    <property type="match status" value="1"/>
</dbReference>
<dbReference type="NCBIfam" id="TIGR00277">
    <property type="entry name" value="HDIG"/>
    <property type="match status" value="1"/>
</dbReference>
<dbReference type="InterPro" id="IPR051094">
    <property type="entry name" value="Diverse_Catalytic_Enzymes"/>
</dbReference>
<accession>A0A921E6W0</accession>
<reference evidence="2" key="1">
    <citation type="journal article" date="2021" name="PeerJ">
        <title>Extensive microbial diversity within the chicken gut microbiome revealed by metagenomics and culture.</title>
        <authorList>
            <person name="Gilroy R."/>
            <person name="Ravi A."/>
            <person name="Getino M."/>
            <person name="Pursley I."/>
            <person name="Horton D.L."/>
            <person name="Alikhan N.F."/>
            <person name="Baker D."/>
            <person name="Gharbi K."/>
            <person name="Hall N."/>
            <person name="Watson M."/>
            <person name="Adriaenssens E.M."/>
            <person name="Foster-Nyarko E."/>
            <person name="Jarju S."/>
            <person name="Secka A."/>
            <person name="Antonio M."/>
            <person name="Oren A."/>
            <person name="Chaudhuri R.R."/>
            <person name="La Ragione R."/>
            <person name="Hildebrand F."/>
            <person name="Pallen M.J."/>
        </authorList>
    </citation>
    <scope>NUCLEOTIDE SEQUENCE</scope>
    <source>
        <strain evidence="2">4100</strain>
    </source>
</reference>
<protein>
    <submittedName>
        <fullName evidence="2">HDIG domain-containing protein</fullName>
    </submittedName>
</protein>
<dbReference type="PANTHER" id="PTHR35795">
    <property type="entry name" value="SLR1885 PROTEIN"/>
    <property type="match status" value="1"/>
</dbReference>
<dbReference type="AlphaFoldDB" id="A0A921E6W0"/>